<dbReference type="RefSeq" id="WP_169813745.1">
    <property type="nucleotide sequence ID" value="NZ_QQBC01000007.1"/>
</dbReference>
<dbReference type="AlphaFoldDB" id="A0A370I2M2"/>
<name>A0A370I2M2_9NOCA</name>
<dbReference type="PROSITE" id="PS50943">
    <property type="entry name" value="HTH_CROC1"/>
    <property type="match status" value="1"/>
</dbReference>
<dbReference type="Pfam" id="PF01381">
    <property type="entry name" value="HTH_3"/>
    <property type="match status" value="1"/>
</dbReference>
<reference evidence="2 3" key="1">
    <citation type="submission" date="2018-07" db="EMBL/GenBank/DDBJ databases">
        <title>Genomic Encyclopedia of Type Strains, Phase IV (KMG-IV): sequencing the most valuable type-strain genomes for metagenomic binning, comparative biology and taxonomic classification.</title>
        <authorList>
            <person name="Goeker M."/>
        </authorList>
    </citation>
    <scope>NUCLEOTIDE SEQUENCE [LARGE SCALE GENOMIC DNA]</scope>
    <source>
        <strain evidence="2 3">DSM 44290</strain>
    </source>
</reference>
<dbReference type="CDD" id="cd00093">
    <property type="entry name" value="HTH_XRE"/>
    <property type="match status" value="1"/>
</dbReference>
<protein>
    <submittedName>
        <fullName evidence="2">Transcriptional regulator with XRE-family HTH domain</fullName>
    </submittedName>
</protein>
<accession>A0A370I2M2</accession>
<dbReference type="STRING" id="1210086.GCA_001613105_03309"/>
<dbReference type="Gene3D" id="1.10.260.40">
    <property type="entry name" value="lambda repressor-like DNA-binding domains"/>
    <property type="match status" value="1"/>
</dbReference>
<dbReference type="EMBL" id="QQBC01000007">
    <property type="protein sequence ID" value="RDI64989.1"/>
    <property type="molecule type" value="Genomic_DNA"/>
</dbReference>
<evidence type="ECO:0000313" key="3">
    <source>
        <dbReference type="Proteomes" id="UP000254869"/>
    </source>
</evidence>
<dbReference type="InterPro" id="IPR001387">
    <property type="entry name" value="Cro/C1-type_HTH"/>
</dbReference>
<keyword evidence="3" id="KW-1185">Reference proteome</keyword>
<dbReference type="SUPFAM" id="SSF47413">
    <property type="entry name" value="lambda repressor-like DNA-binding domains"/>
    <property type="match status" value="1"/>
</dbReference>
<dbReference type="InterPro" id="IPR010982">
    <property type="entry name" value="Lambda_DNA-bd_dom_sf"/>
</dbReference>
<organism evidence="2 3">
    <name type="scientific">Nocardia pseudobrasiliensis</name>
    <dbReference type="NCBI Taxonomy" id="45979"/>
    <lineage>
        <taxon>Bacteria</taxon>
        <taxon>Bacillati</taxon>
        <taxon>Actinomycetota</taxon>
        <taxon>Actinomycetes</taxon>
        <taxon>Mycobacteriales</taxon>
        <taxon>Nocardiaceae</taxon>
        <taxon>Nocardia</taxon>
    </lineage>
</organism>
<sequence length="127" mass="14515">MRDKLNYLFETVHPKDRGPWSHPEVHRATGVAISTLSDLRTGKNANPTLETLQRLARFFGVDPAYFFDTPRSDRIREQLDQVAELRTLAAALEDNDAELILARMSTFSPDSLREMAEILKTLRDSEK</sequence>
<gene>
    <name evidence="2" type="ORF">DFR76_107367</name>
</gene>
<evidence type="ECO:0000313" key="2">
    <source>
        <dbReference type="EMBL" id="RDI64989.1"/>
    </source>
</evidence>
<dbReference type="Proteomes" id="UP000254869">
    <property type="component" value="Unassembled WGS sequence"/>
</dbReference>
<evidence type="ECO:0000259" key="1">
    <source>
        <dbReference type="PROSITE" id="PS50943"/>
    </source>
</evidence>
<feature type="domain" description="HTH cro/C1-type" evidence="1">
    <location>
        <begin position="27"/>
        <end position="66"/>
    </location>
</feature>
<proteinExistence type="predicted"/>
<comment type="caution">
    <text evidence="2">The sequence shown here is derived from an EMBL/GenBank/DDBJ whole genome shotgun (WGS) entry which is preliminary data.</text>
</comment>
<dbReference type="GO" id="GO:0003677">
    <property type="term" value="F:DNA binding"/>
    <property type="evidence" value="ECO:0007669"/>
    <property type="project" value="InterPro"/>
</dbReference>